<dbReference type="Proteomes" id="UP000030428">
    <property type="component" value="Unassembled WGS sequence"/>
</dbReference>
<dbReference type="GO" id="GO:0001046">
    <property type="term" value="F:core promoter sequence-specific DNA binding"/>
    <property type="evidence" value="ECO:0007669"/>
    <property type="project" value="TreeGrafter"/>
</dbReference>
<dbReference type="AlphaFoldDB" id="A0A0A6PEJ6"/>
<reference evidence="1 2" key="1">
    <citation type="journal article" date="2016" name="Front. Microbiol.">
        <title>Single-Cell (Meta-)Genomics of a Dimorphic Candidatus Thiomargarita nelsonii Reveals Genomic Plasticity.</title>
        <authorList>
            <person name="Flood B.E."/>
            <person name="Fliss P."/>
            <person name="Jones D.S."/>
            <person name="Dick G.J."/>
            <person name="Jain S."/>
            <person name="Kaster A.K."/>
            <person name="Winkel M."/>
            <person name="Mussmann M."/>
            <person name="Bailey J."/>
        </authorList>
    </citation>
    <scope>NUCLEOTIDE SEQUENCE [LARGE SCALE GENOMIC DNA]</scope>
    <source>
        <strain evidence="1">Hydrate Ridge</strain>
    </source>
</reference>
<dbReference type="PANTHER" id="PTHR40455:SF1">
    <property type="entry name" value="ANTITOXIN HIGA"/>
    <property type="match status" value="1"/>
</dbReference>
<dbReference type="InterPro" id="IPR039060">
    <property type="entry name" value="Antitox_HigA"/>
</dbReference>
<dbReference type="EMBL" id="JSZA02000246">
    <property type="protein sequence ID" value="KHD08732.1"/>
    <property type="molecule type" value="Genomic_DNA"/>
</dbReference>
<organism evidence="1 2">
    <name type="scientific">Candidatus Thiomargarita nelsonii</name>
    <dbReference type="NCBI Taxonomy" id="1003181"/>
    <lineage>
        <taxon>Bacteria</taxon>
        <taxon>Pseudomonadati</taxon>
        <taxon>Pseudomonadota</taxon>
        <taxon>Gammaproteobacteria</taxon>
        <taxon>Thiotrichales</taxon>
        <taxon>Thiotrichaceae</taxon>
        <taxon>Thiomargarita</taxon>
    </lineage>
</organism>
<protein>
    <recommendedName>
        <fullName evidence="3">Transcriptional regulator</fullName>
    </recommendedName>
</protein>
<name>A0A0A6PEJ6_9GAMM</name>
<proteinExistence type="predicted"/>
<evidence type="ECO:0000313" key="2">
    <source>
        <dbReference type="Proteomes" id="UP000030428"/>
    </source>
</evidence>
<gene>
    <name evidence="1" type="ORF">PN36_31290</name>
</gene>
<evidence type="ECO:0000313" key="1">
    <source>
        <dbReference type="EMBL" id="KHD08732.1"/>
    </source>
</evidence>
<dbReference type="PANTHER" id="PTHR40455">
    <property type="entry name" value="ANTITOXIN HIGA"/>
    <property type="match status" value="1"/>
</dbReference>
<evidence type="ECO:0008006" key="3">
    <source>
        <dbReference type="Google" id="ProtNLM"/>
    </source>
</evidence>
<dbReference type="GO" id="GO:0006355">
    <property type="term" value="P:regulation of DNA-templated transcription"/>
    <property type="evidence" value="ECO:0007669"/>
    <property type="project" value="InterPro"/>
</dbReference>
<accession>A0A0A6PEJ6</accession>
<comment type="caution">
    <text evidence="1">The sequence shown here is derived from an EMBL/GenBank/DDBJ whole genome shotgun (WGS) entry which is preliminary data.</text>
</comment>
<keyword evidence="2" id="KW-1185">Reference proteome</keyword>
<sequence>MKSTRQKVLTDSFRVFASQAKPILHIHTNSDYEDALEFIEYLFDIAEDSHNDPLNDLITIISNSIEEYESNQEELVKFEQEAQTMDPNISMLRTLLNQLPNAGYGQKRFIPSFLANAT</sequence>